<sequence>MGVWLLMRFRVICFQTNLNTGGKLRLTRRLRRIHNAWRFQFQSGFVFKVQWFRFGGWRCSPLNAALVAGKS</sequence>
<evidence type="ECO:0000313" key="2">
    <source>
        <dbReference type="Proteomes" id="UP000242664"/>
    </source>
</evidence>
<gene>
    <name evidence="1" type="ORF">VEx25_B0159</name>
</gene>
<reference evidence="2" key="1">
    <citation type="submission" date="2006-10" db="EMBL/GenBank/DDBJ databases">
        <authorList>
            <person name="Heidelberg J."/>
            <person name="Sebastian Y."/>
        </authorList>
    </citation>
    <scope>NUCLEOTIDE SEQUENCE [LARGE SCALE GENOMIC DNA]</scope>
    <source>
        <strain evidence="2">EX25</strain>
    </source>
</reference>
<dbReference type="EMBL" id="DS267811">
    <property type="protein sequence ID" value="EDN58099.1"/>
    <property type="molecule type" value="Genomic_DNA"/>
</dbReference>
<organism evidence="1 2">
    <name type="scientific">Vibrio antiquarius (strain Ex25)</name>
    <dbReference type="NCBI Taxonomy" id="150340"/>
    <lineage>
        <taxon>Bacteria</taxon>
        <taxon>Pseudomonadati</taxon>
        <taxon>Pseudomonadota</taxon>
        <taxon>Gammaproteobacteria</taxon>
        <taxon>Vibrionales</taxon>
        <taxon>Vibrionaceae</taxon>
        <taxon>Vibrio</taxon>
        <taxon>Vibrio diabolicus subgroup</taxon>
    </lineage>
</organism>
<evidence type="ECO:0000313" key="1">
    <source>
        <dbReference type="EMBL" id="EDN58099.1"/>
    </source>
</evidence>
<name>A0ABM9WXL9_VIBAE</name>
<protein>
    <submittedName>
        <fullName evidence="1">Uncharacterized protein</fullName>
    </submittedName>
</protein>
<accession>A0ABM9WXL9</accession>
<proteinExistence type="predicted"/>
<dbReference type="Proteomes" id="UP000242664">
    <property type="component" value="Unassembled WGS sequence"/>
</dbReference>
<keyword evidence="2" id="KW-1185">Reference proteome</keyword>